<gene>
    <name evidence="9" type="ORF">RM51_03970</name>
</gene>
<evidence type="ECO:0000313" key="10">
    <source>
        <dbReference type="Proteomes" id="UP000031167"/>
    </source>
</evidence>
<proteinExistence type="inferred from homology"/>
<dbReference type="SUPFAM" id="SSF53720">
    <property type="entry name" value="ALDH-like"/>
    <property type="match status" value="1"/>
</dbReference>
<dbReference type="PROSITE" id="PS00070">
    <property type="entry name" value="ALDEHYDE_DEHYDR_CYS"/>
    <property type="match status" value="1"/>
</dbReference>
<dbReference type="InterPro" id="IPR012394">
    <property type="entry name" value="Aldehyde_DH_NAD(P)"/>
</dbReference>
<sequence length="453" mass="51568">MEIQEIVLHQKKFFNTQQTKNSKFRKMYLEKLKGLILENENALYEAIHKDFGKSKFDTFTTEISFILNDINYYLKNLESLSKPKRVSTNLVNQIGKSKIYSEPLGNILVIGAWNYPYQLSLSPIIAALAAGNCCILKPSEIAEHTMKIMAKIINENFPPEYLYVYEGGIDETTEVLKLKFDKIFFTGSTKVGKIVYKAAAESLTPVTLELGGKSPTIITKNANLEIVAKRIVWGKFLNAGQTCVAPDYILAEESIQTEFLNVLKKYIQEFNYQPGSEHYTKIINQRNFERLIQLIDQNKLYLGGNSNKENLYIEPTVLINVSWEDEVMQEEIFGPILPVISFTDFNLTLNEIVEHEKPLAAYLFTNNSEEKASFTQKLSFGGGCINDVIMHLGNENLPFGGVGNSGIGNYHGKFGFETFSHQKAVLEKATWGEPNIKYPPYSDKKFSWIRRFM</sequence>
<feature type="active site" evidence="5">
    <location>
        <position position="243"/>
    </location>
</feature>
<comment type="caution">
    <text evidence="9">The sequence shown here is derived from an EMBL/GenBank/DDBJ whole genome shotgun (WGS) entry which is preliminary data.</text>
</comment>
<keyword evidence="10" id="KW-1185">Reference proteome</keyword>
<evidence type="ECO:0000256" key="3">
    <source>
        <dbReference type="ARBA" id="ARBA00023027"/>
    </source>
</evidence>
<dbReference type="InterPro" id="IPR016160">
    <property type="entry name" value="Ald_DH_CS_CYS"/>
</dbReference>
<comment type="similarity">
    <text evidence="1 4 7">Belongs to the aldehyde dehydrogenase family.</text>
</comment>
<feature type="domain" description="Aldehyde dehydrogenase" evidence="8">
    <location>
        <begin position="6"/>
        <end position="425"/>
    </location>
</feature>
<dbReference type="GO" id="GO:0006081">
    <property type="term" value="P:aldehyde metabolic process"/>
    <property type="evidence" value="ECO:0007669"/>
    <property type="project" value="InterPro"/>
</dbReference>
<dbReference type="InterPro" id="IPR016162">
    <property type="entry name" value="Ald_DH_N"/>
</dbReference>
<evidence type="ECO:0000259" key="8">
    <source>
        <dbReference type="Pfam" id="PF00171"/>
    </source>
</evidence>
<dbReference type="STRING" id="363331.RM51_03970"/>
<dbReference type="GO" id="GO:0004029">
    <property type="term" value="F:aldehyde dehydrogenase (NAD+) activity"/>
    <property type="evidence" value="ECO:0007669"/>
    <property type="project" value="TreeGrafter"/>
</dbReference>
<name>A0A0B4DHI2_9FLAO</name>
<dbReference type="FunFam" id="3.40.605.10:FF:000004">
    <property type="entry name" value="Aldehyde dehydrogenase"/>
    <property type="match status" value="1"/>
</dbReference>
<keyword evidence="3" id="KW-0520">NAD</keyword>
<dbReference type="GO" id="GO:0005737">
    <property type="term" value="C:cytoplasm"/>
    <property type="evidence" value="ECO:0007669"/>
    <property type="project" value="TreeGrafter"/>
</dbReference>
<dbReference type="PIRSF" id="PIRSF036492">
    <property type="entry name" value="ALDH"/>
    <property type="match status" value="1"/>
</dbReference>
<evidence type="ECO:0000256" key="4">
    <source>
        <dbReference type="PIRNR" id="PIRNR036492"/>
    </source>
</evidence>
<dbReference type="PANTHER" id="PTHR43570">
    <property type="entry name" value="ALDEHYDE DEHYDROGENASE"/>
    <property type="match status" value="1"/>
</dbReference>
<dbReference type="InterPro" id="IPR029510">
    <property type="entry name" value="Ald_DH_CS_GLU"/>
</dbReference>
<evidence type="ECO:0000313" key="9">
    <source>
        <dbReference type="EMBL" id="KIC63900.1"/>
    </source>
</evidence>
<dbReference type="Proteomes" id="UP000031167">
    <property type="component" value="Unassembled WGS sequence"/>
</dbReference>
<evidence type="ECO:0000256" key="1">
    <source>
        <dbReference type="ARBA" id="ARBA00009986"/>
    </source>
</evidence>
<dbReference type="AlphaFoldDB" id="A0A0B4DHI2"/>
<dbReference type="EMBL" id="JWTA01000004">
    <property type="protein sequence ID" value="KIC63900.1"/>
    <property type="molecule type" value="Genomic_DNA"/>
</dbReference>
<evidence type="ECO:0000256" key="2">
    <source>
        <dbReference type="ARBA" id="ARBA00023002"/>
    </source>
</evidence>
<dbReference type="CDD" id="cd07136">
    <property type="entry name" value="ALDH_YwdH-P39616"/>
    <property type="match status" value="1"/>
</dbReference>
<dbReference type="Gene3D" id="3.40.605.10">
    <property type="entry name" value="Aldehyde Dehydrogenase, Chain A, domain 1"/>
    <property type="match status" value="1"/>
</dbReference>
<dbReference type="OrthoDB" id="9762913at2"/>
<dbReference type="Pfam" id="PF00171">
    <property type="entry name" value="Aldedh"/>
    <property type="match status" value="1"/>
</dbReference>
<dbReference type="RefSeq" id="WP_039365422.1">
    <property type="nucleotide sequence ID" value="NZ_JWTA01000004.1"/>
</dbReference>
<evidence type="ECO:0000256" key="7">
    <source>
        <dbReference type="RuleBase" id="RU003345"/>
    </source>
</evidence>
<accession>A0A0B4DHI2</accession>
<evidence type="ECO:0000256" key="6">
    <source>
        <dbReference type="PROSITE-ProRule" id="PRU10007"/>
    </source>
</evidence>
<dbReference type="Gene3D" id="3.40.309.10">
    <property type="entry name" value="Aldehyde Dehydrogenase, Chain A, domain 2"/>
    <property type="match status" value="1"/>
</dbReference>
<protein>
    <recommendedName>
        <fullName evidence="4">Aldehyde dehydrogenase</fullName>
    </recommendedName>
</protein>
<dbReference type="InterPro" id="IPR016163">
    <property type="entry name" value="Ald_DH_C"/>
</dbReference>
<dbReference type="PANTHER" id="PTHR43570:SF16">
    <property type="entry name" value="ALDEHYDE DEHYDROGENASE TYPE III, ISOFORM Q"/>
    <property type="match status" value="1"/>
</dbReference>
<dbReference type="PROSITE" id="PS00687">
    <property type="entry name" value="ALDEHYDE_DEHYDR_GLU"/>
    <property type="match status" value="1"/>
</dbReference>
<dbReference type="FunFam" id="3.40.309.10:FF:000003">
    <property type="entry name" value="Aldehyde dehydrogenase"/>
    <property type="match status" value="1"/>
</dbReference>
<feature type="active site" evidence="5 6">
    <location>
        <position position="209"/>
    </location>
</feature>
<keyword evidence="2 4" id="KW-0560">Oxidoreductase</keyword>
<organism evidence="9 10">
    <name type="scientific">Chryseobacterium taiwanense</name>
    <dbReference type="NCBI Taxonomy" id="363331"/>
    <lineage>
        <taxon>Bacteria</taxon>
        <taxon>Pseudomonadati</taxon>
        <taxon>Bacteroidota</taxon>
        <taxon>Flavobacteriia</taxon>
        <taxon>Flavobacteriales</taxon>
        <taxon>Weeksellaceae</taxon>
        <taxon>Chryseobacterium group</taxon>
        <taxon>Chryseobacterium</taxon>
    </lineage>
</organism>
<dbReference type="InterPro" id="IPR016161">
    <property type="entry name" value="Ald_DH/histidinol_DH"/>
</dbReference>
<reference evidence="9 10" key="1">
    <citation type="submission" date="2014-12" db="EMBL/GenBank/DDBJ databases">
        <title>Genome sequencing of Chryseobacterium taiwanense TPW19.</title>
        <authorList>
            <person name="Tan P.W."/>
            <person name="Chan K.-G."/>
        </authorList>
    </citation>
    <scope>NUCLEOTIDE SEQUENCE [LARGE SCALE GENOMIC DNA]</scope>
    <source>
        <strain evidence="9 10">TPW19</strain>
    </source>
</reference>
<evidence type="ECO:0000256" key="5">
    <source>
        <dbReference type="PIRSR" id="PIRSR036492-1"/>
    </source>
</evidence>
<dbReference type="InterPro" id="IPR015590">
    <property type="entry name" value="Aldehyde_DH_dom"/>
</dbReference>